<evidence type="ECO:0000313" key="2">
    <source>
        <dbReference type="EMBL" id="KAL1023736.1"/>
    </source>
</evidence>
<evidence type="ECO:0000256" key="1">
    <source>
        <dbReference type="SAM" id="MobiDB-lite"/>
    </source>
</evidence>
<sequence length="87" mass="9041">MALLSGTAEIVASPPSLEPPVAVEEEAPPTSPEPPALAPWPVLAAPPALTKPAATPLRLRSFQVVGFAVLWFSNTVQGDEVFLVVKG</sequence>
<dbReference type="AlphaFoldDB" id="A0ABD0Y9L2"/>
<keyword evidence="3" id="KW-1185">Reference proteome</keyword>
<reference evidence="2 3" key="1">
    <citation type="submission" date="2024-06" db="EMBL/GenBank/DDBJ databases">
        <authorList>
            <person name="Pan Q."/>
            <person name="Wen M."/>
            <person name="Jouanno E."/>
            <person name="Zahm M."/>
            <person name="Klopp C."/>
            <person name="Cabau C."/>
            <person name="Louis A."/>
            <person name="Berthelot C."/>
            <person name="Parey E."/>
            <person name="Roest Crollius H."/>
            <person name="Montfort J."/>
            <person name="Robinson-Rechavi M."/>
            <person name="Bouchez O."/>
            <person name="Lampietro C."/>
            <person name="Lopez Roques C."/>
            <person name="Donnadieu C."/>
            <person name="Postlethwait J."/>
            <person name="Bobe J."/>
            <person name="Verreycken H."/>
            <person name="Guiguen Y."/>
        </authorList>
    </citation>
    <scope>NUCLEOTIDE SEQUENCE [LARGE SCALE GENOMIC DNA]</scope>
    <source>
        <strain evidence="2">Up_M1</strain>
        <tissue evidence="2">Testis</tissue>
    </source>
</reference>
<protein>
    <submittedName>
        <fullName evidence="2">Uncharacterized protein</fullName>
    </submittedName>
</protein>
<feature type="region of interest" description="Disordered" evidence="1">
    <location>
        <begin position="1"/>
        <end position="38"/>
    </location>
</feature>
<accession>A0ABD0Y9L2</accession>
<organism evidence="2 3">
    <name type="scientific">Umbra pygmaea</name>
    <name type="common">Eastern mudminnow</name>
    <dbReference type="NCBI Taxonomy" id="75934"/>
    <lineage>
        <taxon>Eukaryota</taxon>
        <taxon>Metazoa</taxon>
        <taxon>Chordata</taxon>
        <taxon>Craniata</taxon>
        <taxon>Vertebrata</taxon>
        <taxon>Euteleostomi</taxon>
        <taxon>Actinopterygii</taxon>
        <taxon>Neopterygii</taxon>
        <taxon>Teleostei</taxon>
        <taxon>Protacanthopterygii</taxon>
        <taxon>Esociformes</taxon>
        <taxon>Umbridae</taxon>
        <taxon>Umbra</taxon>
    </lineage>
</organism>
<gene>
    <name evidence="2" type="ORF">UPYG_G00045370</name>
</gene>
<dbReference type="EMBL" id="JAGEUA010000001">
    <property type="protein sequence ID" value="KAL1023736.1"/>
    <property type="molecule type" value="Genomic_DNA"/>
</dbReference>
<evidence type="ECO:0000313" key="3">
    <source>
        <dbReference type="Proteomes" id="UP001557470"/>
    </source>
</evidence>
<proteinExistence type="predicted"/>
<feature type="compositionally biased region" description="Low complexity" evidence="1">
    <location>
        <begin position="11"/>
        <end position="22"/>
    </location>
</feature>
<name>A0ABD0Y9L2_UMBPY</name>
<feature type="compositionally biased region" description="Pro residues" evidence="1">
    <location>
        <begin position="29"/>
        <end position="38"/>
    </location>
</feature>
<comment type="caution">
    <text evidence="2">The sequence shown here is derived from an EMBL/GenBank/DDBJ whole genome shotgun (WGS) entry which is preliminary data.</text>
</comment>
<dbReference type="Proteomes" id="UP001557470">
    <property type="component" value="Unassembled WGS sequence"/>
</dbReference>